<feature type="domain" description="Histidine kinase" evidence="15">
    <location>
        <begin position="270"/>
        <end position="490"/>
    </location>
</feature>
<dbReference type="CDD" id="cd00075">
    <property type="entry name" value="HATPase"/>
    <property type="match status" value="1"/>
</dbReference>
<evidence type="ECO:0000259" key="16">
    <source>
        <dbReference type="PROSITE" id="PS50885"/>
    </source>
</evidence>
<evidence type="ECO:0000256" key="11">
    <source>
        <dbReference type="ARBA" id="ARBA00022989"/>
    </source>
</evidence>
<dbReference type="CDD" id="cd06225">
    <property type="entry name" value="HAMP"/>
    <property type="match status" value="1"/>
</dbReference>
<dbReference type="Gene3D" id="3.30.565.10">
    <property type="entry name" value="Histidine kinase-like ATPase, C-terminal domain"/>
    <property type="match status" value="1"/>
</dbReference>
<dbReference type="SUPFAM" id="SSF55874">
    <property type="entry name" value="ATPase domain of HSP90 chaperone/DNA topoisomerase II/histidine kinase"/>
    <property type="match status" value="1"/>
</dbReference>
<name>A0ABY4WE61_9BACL</name>
<dbReference type="InterPro" id="IPR005467">
    <property type="entry name" value="His_kinase_dom"/>
</dbReference>
<dbReference type="SUPFAM" id="SSF158472">
    <property type="entry name" value="HAMP domain-like"/>
    <property type="match status" value="1"/>
</dbReference>
<keyword evidence="9 17" id="KW-0418">Kinase</keyword>
<keyword evidence="11 14" id="KW-1133">Transmembrane helix</keyword>
<dbReference type="RefSeq" id="WP_251872131.1">
    <property type="nucleotide sequence ID" value="NZ_CP098755.1"/>
</dbReference>
<keyword evidence="8" id="KW-0547">Nucleotide-binding</keyword>
<dbReference type="SMART" id="SM00388">
    <property type="entry name" value="HisKA"/>
    <property type="match status" value="1"/>
</dbReference>
<keyword evidence="18" id="KW-1185">Reference proteome</keyword>
<evidence type="ECO:0000256" key="1">
    <source>
        <dbReference type="ARBA" id="ARBA00000085"/>
    </source>
</evidence>
<evidence type="ECO:0000313" key="17">
    <source>
        <dbReference type="EMBL" id="USG65024.1"/>
    </source>
</evidence>
<accession>A0ABY4WE61</accession>
<evidence type="ECO:0000256" key="4">
    <source>
        <dbReference type="ARBA" id="ARBA00022475"/>
    </source>
</evidence>
<feature type="transmembrane region" description="Helical" evidence="14">
    <location>
        <begin position="178"/>
        <end position="201"/>
    </location>
</feature>
<dbReference type="SMART" id="SM00387">
    <property type="entry name" value="HATPase_c"/>
    <property type="match status" value="1"/>
</dbReference>
<dbReference type="Proteomes" id="UP001056500">
    <property type="component" value="Chromosome"/>
</dbReference>
<dbReference type="Gene3D" id="1.10.287.130">
    <property type="match status" value="1"/>
</dbReference>
<dbReference type="Pfam" id="PF00672">
    <property type="entry name" value="HAMP"/>
    <property type="match status" value="1"/>
</dbReference>
<protein>
    <recommendedName>
        <fullName evidence="3">histidine kinase</fullName>
        <ecNumber evidence="3">2.7.13.3</ecNumber>
    </recommendedName>
</protein>
<keyword evidence="4" id="KW-1003">Cell membrane</keyword>
<dbReference type="InterPro" id="IPR036097">
    <property type="entry name" value="HisK_dim/P_sf"/>
</dbReference>
<evidence type="ECO:0000313" key="18">
    <source>
        <dbReference type="Proteomes" id="UP001056500"/>
    </source>
</evidence>
<dbReference type="CDD" id="cd00082">
    <property type="entry name" value="HisKA"/>
    <property type="match status" value="1"/>
</dbReference>
<keyword evidence="12" id="KW-0902">Two-component regulatory system</keyword>
<dbReference type="PROSITE" id="PS50109">
    <property type="entry name" value="HIS_KIN"/>
    <property type="match status" value="1"/>
</dbReference>
<dbReference type="PRINTS" id="PR00344">
    <property type="entry name" value="BCTRLSENSOR"/>
</dbReference>
<evidence type="ECO:0000256" key="7">
    <source>
        <dbReference type="ARBA" id="ARBA00022692"/>
    </source>
</evidence>
<dbReference type="InterPro" id="IPR003594">
    <property type="entry name" value="HATPase_dom"/>
</dbReference>
<evidence type="ECO:0000256" key="3">
    <source>
        <dbReference type="ARBA" id="ARBA00012438"/>
    </source>
</evidence>
<dbReference type="EMBL" id="CP098755">
    <property type="protein sequence ID" value="USG65024.1"/>
    <property type="molecule type" value="Genomic_DNA"/>
</dbReference>
<keyword evidence="5" id="KW-0597">Phosphoprotein</keyword>
<gene>
    <name evidence="17" type="ORF">NDK47_23340</name>
</gene>
<proteinExistence type="predicted"/>
<dbReference type="InterPro" id="IPR003661">
    <property type="entry name" value="HisK_dim/P_dom"/>
</dbReference>
<dbReference type="PANTHER" id="PTHR45528:SF1">
    <property type="entry name" value="SENSOR HISTIDINE KINASE CPXA"/>
    <property type="match status" value="1"/>
</dbReference>
<dbReference type="InterPro" id="IPR004358">
    <property type="entry name" value="Sig_transdc_His_kin-like_C"/>
</dbReference>
<dbReference type="Gene3D" id="6.10.340.10">
    <property type="match status" value="1"/>
</dbReference>
<evidence type="ECO:0000256" key="14">
    <source>
        <dbReference type="SAM" id="Phobius"/>
    </source>
</evidence>
<evidence type="ECO:0000256" key="5">
    <source>
        <dbReference type="ARBA" id="ARBA00022553"/>
    </source>
</evidence>
<evidence type="ECO:0000256" key="10">
    <source>
        <dbReference type="ARBA" id="ARBA00022840"/>
    </source>
</evidence>
<reference evidence="17" key="1">
    <citation type="submission" date="2022-06" db="EMBL/GenBank/DDBJ databases">
        <title>Genome sequencing of Brevibacillus sp. BB3-R1.</title>
        <authorList>
            <person name="Heo J."/>
            <person name="Lee D."/>
            <person name="Won M."/>
            <person name="Han B.-H."/>
            <person name="Hong S.-B."/>
            <person name="Kwon S.-W."/>
        </authorList>
    </citation>
    <scope>NUCLEOTIDE SEQUENCE</scope>
    <source>
        <strain evidence="17">BB3-R1</strain>
    </source>
</reference>
<dbReference type="InterPro" id="IPR003660">
    <property type="entry name" value="HAMP_dom"/>
</dbReference>
<evidence type="ECO:0000256" key="2">
    <source>
        <dbReference type="ARBA" id="ARBA00004651"/>
    </source>
</evidence>
<dbReference type="Pfam" id="PF02518">
    <property type="entry name" value="HATPase_c"/>
    <property type="match status" value="1"/>
</dbReference>
<sequence length="497" mass="56905">MTIRVKLLLSYIGMILIPMIIFFPLSYLLSGFFLGDFQEGSESRQGTPQELGQDIKKLMEQRDELFAGLQFMARYEPERLTDRGFLEKADAEFKQLQSGFVVLKEDSVIYVSSFLEGVDWAAELQSGSKQRDKMNFHGREMDGHLAVNTYEFPFQDHRPGTIYLFTDTKSLFQTFKKVIPAFFLTFLIVIGLTNALLTYLISRSIIKPLYALKRATEHIKEGNLDYEVGLKRKDEIGELSAAFEEMRCRLKESIHLQLQYEENRKELISNISHDLKTPITGIKGCVEGVLDGIADTQEKQEKYMRMIYKKATEMDRLIDELFLFSKLDLKRLPFHFEQIDLVAYLTDFVEELRHDPRKQGISFYFSPGVNPSVYVLADREKLSRVMTNIVNNSVNYMQGESKEIRLGLRDSEKQVTVVIEDNGVGITSEALPHIFERFYRAEPSRQSKNGGSGLGLAIVKQIVEEHGGQVWAESKQGEGTRIFFTLPKTNGASGERI</sequence>
<dbReference type="GO" id="GO:0016301">
    <property type="term" value="F:kinase activity"/>
    <property type="evidence" value="ECO:0007669"/>
    <property type="project" value="UniProtKB-KW"/>
</dbReference>
<keyword evidence="7 14" id="KW-0812">Transmembrane</keyword>
<evidence type="ECO:0000256" key="13">
    <source>
        <dbReference type="ARBA" id="ARBA00023136"/>
    </source>
</evidence>
<dbReference type="SMART" id="SM00304">
    <property type="entry name" value="HAMP"/>
    <property type="match status" value="1"/>
</dbReference>
<dbReference type="EC" id="2.7.13.3" evidence="3"/>
<keyword evidence="6" id="KW-0808">Transferase</keyword>
<dbReference type="Pfam" id="PF00512">
    <property type="entry name" value="HisKA"/>
    <property type="match status" value="1"/>
</dbReference>
<evidence type="ECO:0000259" key="15">
    <source>
        <dbReference type="PROSITE" id="PS50109"/>
    </source>
</evidence>
<feature type="domain" description="HAMP" evidence="16">
    <location>
        <begin position="203"/>
        <end position="255"/>
    </location>
</feature>
<evidence type="ECO:0000256" key="6">
    <source>
        <dbReference type="ARBA" id="ARBA00022679"/>
    </source>
</evidence>
<dbReference type="SUPFAM" id="SSF47384">
    <property type="entry name" value="Homodimeric domain of signal transducing histidine kinase"/>
    <property type="match status" value="1"/>
</dbReference>
<dbReference type="InterPro" id="IPR050398">
    <property type="entry name" value="HssS/ArlS-like"/>
</dbReference>
<evidence type="ECO:0000256" key="9">
    <source>
        <dbReference type="ARBA" id="ARBA00022777"/>
    </source>
</evidence>
<keyword evidence="13 14" id="KW-0472">Membrane</keyword>
<dbReference type="PROSITE" id="PS50885">
    <property type="entry name" value="HAMP"/>
    <property type="match status" value="1"/>
</dbReference>
<comment type="catalytic activity">
    <reaction evidence="1">
        <text>ATP + protein L-histidine = ADP + protein N-phospho-L-histidine.</text>
        <dbReference type="EC" id="2.7.13.3"/>
    </reaction>
</comment>
<dbReference type="PANTHER" id="PTHR45528">
    <property type="entry name" value="SENSOR HISTIDINE KINASE CPXA"/>
    <property type="match status" value="1"/>
</dbReference>
<organism evidence="17 18">
    <name type="scientific">Brevibacillus ruminantium</name>
    <dbReference type="NCBI Taxonomy" id="2950604"/>
    <lineage>
        <taxon>Bacteria</taxon>
        <taxon>Bacillati</taxon>
        <taxon>Bacillota</taxon>
        <taxon>Bacilli</taxon>
        <taxon>Bacillales</taxon>
        <taxon>Paenibacillaceae</taxon>
        <taxon>Brevibacillus</taxon>
    </lineage>
</organism>
<evidence type="ECO:0000256" key="8">
    <source>
        <dbReference type="ARBA" id="ARBA00022741"/>
    </source>
</evidence>
<evidence type="ECO:0000256" key="12">
    <source>
        <dbReference type="ARBA" id="ARBA00023012"/>
    </source>
</evidence>
<feature type="transmembrane region" description="Helical" evidence="14">
    <location>
        <begin position="12"/>
        <end position="34"/>
    </location>
</feature>
<dbReference type="InterPro" id="IPR036890">
    <property type="entry name" value="HATPase_C_sf"/>
</dbReference>
<keyword evidence="10" id="KW-0067">ATP-binding</keyword>
<comment type="subcellular location">
    <subcellularLocation>
        <location evidence="2">Cell membrane</location>
        <topology evidence="2">Multi-pass membrane protein</topology>
    </subcellularLocation>
</comment>